<dbReference type="SUPFAM" id="SSF55729">
    <property type="entry name" value="Acyl-CoA N-acyltransferases (Nat)"/>
    <property type="match status" value="1"/>
</dbReference>
<feature type="domain" description="N-acetyltransferase" evidence="1">
    <location>
        <begin position="34"/>
        <end position="192"/>
    </location>
</feature>
<organism evidence="2 3">
    <name type="scientific">Kaistella chaponensis</name>
    <dbReference type="NCBI Taxonomy" id="713588"/>
    <lineage>
        <taxon>Bacteria</taxon>
        <taxon>Pseudomonadati</taxon>
        <taxon>Bacteroidota</taxon>
        <taxon>Flavobacteriia</taxon>
        <taxon>Flavobacteriales</taxon>
        <taxon>Weeksellaceae</taxon>
        <taxon>Chryseobacterium group</taxon>
        <taxon>Kaistella</taxon>
    </lineage>
</organism>
<protein>
    <submittedName>
        <fullName evidence="2">Protein N-acetyltransferase, RimJ/RimL family</fullName>
    </submittedName>
</protein>
<dbReference type="PANTHER" id="PTHR43610:SF1">
    <property type="entry name" value="N-ACETYLTRANSFERASE DOMAIN-CONTAINING PROTEIN"/>
    <property type="match status" value="1"/>
</dbReference>
<dbReference type="InterPro" id="IPR016181">
    <property type="entry name" value="Acyl_CoA_acyltransferase"/>
</dbReference>
<evidence type="ECO:0000259" key="1">
    <source>
        <dbReference type="PROSITE" id="PS51186"/>
    </source>
</evidence>
<keyword evidence="2" id="KW-0808">Transferase</keyword>
<gene>
    <name evidence="2" type="ORF">SAMN05421789_103270</name>
</gene>
<dbReference type="PANTHER" id="PTHR43610">
    <property type="entry name" value="BLL6696 PROTEIN"/>
    <property type="match status" value="1"/>
</dbReference>
<accession>A0A1N7KLY9</accession>
<dbReference type="AlphaFoldDB" id="A0A1N7KLY9"/>
<keyword evidence="3" id="KW-1185">Reference proteome</keyword>
<dbReference type="InterPro" id="IPR000182">
    <property type="entry name" value="GNAT_dom"/>
</dbReference>
<proteinExistence type="predicted"/>
<evidence type="ECO:0000313" key="3">
    <source>
        <dbReference type="Proteomes" id="UP000185839"/>
    </source>
</evidence>
<dbReference type="Gene3D" id="3.40.630.30">
    <property type="match status" value="1"/>
</dbReference>
<evidence type="ECO:0000313" key="2">
    <source>
        <dbReference type="EMBL" id="SIS62544.1"/>
    </source>
</evidence>
<reference evidence="3" key="1">
    <citation type="submission" date="2017-01" db="EMBL/GenBank/DDBJ databases">
        <authorList>
            <person name="Varghese N."/>
            <person name="Submissions S."/>
        </authorList>
    </citation>
    <scope>NUCLEOTIDE SEQUENCE [LARGE SCALE GENOMIC DNA]</scope>
    <source>
        <strain evidence="3">DSM 23145</strain>
    </source>
</reference>
<dbReference type="GO" id="GO:0016747">
    <property type="term" value="F:acyltransferase activity, transferring groups other than amino-acyl groups"/>
    <property type="evidence" value="ECO:0007669"/>
    <property type="project" value="InterPro"/>
</dbReference>
<dbReference type="PROSITE" id="PS51186">
    <property type="entry name" value="GNAT"/>
    <property type="match status" value="1"/>
</dbReference>
<dbReference type="STRING" id="713588.SAMN05421789_103270"/>
<dbReference type="Pfam" id="PF13302">
    <property type="entry name" value="Acetyltransf_3"/>
    <property type="match status" value="1"/>
</dbReference>
<dbReference type="EMBL" id="FTOI01000003">
    <property type="protein sequence ID" value="SIS62544.1"/>
    <property type="molecule type" value="Genomic_DNA"/>
</dbReference>
<name>A0A1N7KLY9_9FLAO</name>
<sequence>MINWSELLPKLSFTFEKIEIMNFSIQPTLENDIVSLVPLEKHDFEELFEVASDPKVWEQHPNKERYKREVFENFFQGAMESKGAFLIIDQETEEALGSTRFYDYNEKDNSILIGYTFYGTKSWGKNINSSVKKLMLDYIFEFVDKVIFHVGKDNIRSVKAMTKLGAENLGEEEVAYFGEDSKTNIVFQIKKENWKSE</sequence>
<dbReference type="Proteomes" id="UP000185839">
    <property type="component" value="Unassembled WGS sequence"/>
</dbReference>